<protein>
    <recommendedName>
        <fullName evidence="3">LemA family protein</fullName>
    </recommendedName>
</protein>
<organism evidence="1 2">
    <name type="scientific">Corynebacterium lowii</name>
    <dbReference type="NCBI Taxonomy" id="1544413"/>
    <lineage>
        <taxon>Bacteria</taxon>
        <taxon>Bacillati</taxon>
        <taxon>Actinomycetota</taxon>
        <taxon>Actinomycetes</taxon>
        <taxon>Mycobacteriales</taxon>
        <taxon>Corynebacteriaceae</taxon>
        <taxon>Corynebacterium</taxon>
    </lineage>
</organism>
<evidence type="ECO:0008006" key="3">
    <source>
        <dbReference type="Google" id="ProtNLM"/>
    </source>
</evidence>
<dbReference type="EMBL" id="LKEV01000002">
    <property type="protein sequence ID" value="KQB86502.1"/>
    <property type="molecule type" value="Genomic_DNA"/>
</dbReference>
<accession>A0A0Q1AII5</accession>
<dbReference type="OrthoDB" id="3214694at2"/>
<evidence type="ECO:0000313" key="2">
    <source>
        <dbReference type="Proteomes" id="UP000050488"/>
    </source>
</evidence>
<proteinExistence type="predicted"/>
<reference evidence="1 2" key="1">
    <citation type="submission" date="2015-10" db="EMBL/GenBank/DDBJ databases">
        <title>Corynebacteirum lowii and Corynebacterium oculi species nova, derived from human clinical disease and and emended description of Corynebacterium mastiditis.</title>
        <authorList>
            <person name="Bernard K."/>
            <person name="Pacheco A.L."/>
            <person name="Mcdougall C."/>
            <person name="Burtx T."/>
            <person name="Weibe D."/>
            <person name="Tyler S."/>
            <person name="Olson A.B."/>
            <person name="Cnockaert M."/>
            <person name="Eguchi H."/>
            <person name="Kuwahara T."/>
            <person name="Nakayama-Imaohji H."/>
            <person name="Boudewijins M."/>
            <person name="Van Hoecke F."/>
            <person name="Bernier A.-M."/>
            <person name="Vandamme P."/>
        </authorList>
    </citation>
    <scope>NUCLEOTIDE SEQUENCE [LARGE SCALE GENOMIC DNA]</scope>
    <source>
        <strain evidence="1 2">NML 130206</strain>
    </source>
</reference>
<gene>
    <name evidence="1" type="ORF">Clow_00703</name>
</gene>
<evidence type="ECO:0000313" key="1">
    <source>
        <dbReference type="EMBL" id="KQB86502.1"/>
    </source>
</evidence>
<dbReference type="AlphaFoldDB" id="A0A0Q1AII5"/>
<dbReference type="RefSeq" id="WP_055176404.1">
    <property type="nucleotide sequence ID" value="NZ_JAUSQY010000001.1"/>
</dbReference>
<keyword evidence="2" id="KW-1185">Reference proteome</keyword>
<dbReference type="STRING" id="1544413.Clow_00703"/>
<comment type="caution">
    <text evidence="1">The sequence shown here is derived from an EMBL/GenBank/DDBJ whole genome shotgun (WGS) entry which is preliminary data.</text>
</comment>
<dbReference type="Proteomes" id="UP000050488">
    <property type="component" value="Unassembled WGS sequence"/>
</dbReference>
<name>A0A0Q1AII5_9CORY</name>
<dbReference type="PATRIC" id="fig|1544413.3.peg.710"/>
<sequence>MGWWIVLAVVLTMAVAWAYFTAQRLNRLHIRTDSALQNLQASLDRRASLVEALIPEAAAPARELLSVDYSMYSLDRRALLEARLEESLAKVASSPSRSLPPQVVDASARVGLAWRFYNDAVTDTRALRTRPVVRALRLGGTAPLPVYFELPHAPEA</sequence>